<dbReference type="Pfam" id="PF00440">
    <property type="entry name" value="TetR_N"/>
    <property type="match status" value="1"/>
</dbReference>
<feature type="domain" description="HTH tetR-type" evidence="3">
    <location>
        <begin position="5"/>
        <end position="65"/>
    </location>
</feature>
<dbReference type="InterPro" id="IPR009057">
    <property type="entry name" value="Homeodomain-like_sf"/>
</dbReference>
<dbReference type="InterPro" id="IPR050109">
    <property type="entry name" value="HTH-type_TetR-like_transc_reg"/>
</dbReference>
<sequence length="193" mass="22009">MVQKITTDEKILNAFSKLLEENGYTETTTKKIAQAAGVNESTLFRHFKDKEQLVKELVQKYMSDIDTVNAGFIPSGDIVTDLMRVADLYNHFVEAHKALFLIGMRDSFQFPKLKEMIIQLPMKLKKILVSRMTEMKHSGEINGLVNIEITATNYITLILGHALIQNIYTDTGLDISQVDFVQKNVRDFAEHLK</sequence>
<accession>A0A6P1EBU3</accession>
<dbReference type="GO" id="GO:0000976">
    <property type="term" value="F:transcription cis-regulatory region binding"/>
    <property type="evidence" value="ECO:0007669"/>
    <property type="project" value="TreeGrafter"/>
</dbReference>
<dbReference type="PANTHER" id="PTHR30055">
    <property type="entry name" value="HTH-TYPE TRANSCRIPTIONAL REGULATOR RUTR"/>
    <property type="match status" value="1"/>
</dbReference>
<proteinExistence type="predicted"/>
<dbReference type="GO" id="GO:0003700">
    <property type="term" value="F:DNA-binding transcription factor activity"/>
    <property type="evidence" value="ECO:0007669"/>
    <property type="project" value="TreeGrafter"/>
</dbReference>
<dbReference type="SMR" id="A0A6P1EBU3"/>
<keyword evidence="1 2" id="KW-0238">DNA-binding</keyword>
<evidence type="ECO:0000313" key="5">
    <source>
        <dbReference type="Proteomes" id="UP000465035"/>
    </source>
</evidence>
<gene>
    <name evidence="4" type="ORF">GQR93_14270</name>
</gene>
<evidence type="ECO:0000256" key="1">
    <source>
        <dbReference type="ARBA" id="ARBA00023125"/>
    </source>
</evidence>
<dbReference type="SUPFAM" id="SSF46689">
    <property type="entry name" value="Homeodomain-like"/>
    <property type="match status" value="1"/>
</dbReference>
<name>A0A6P1EBU3_LENHI</name>
<evidence type="ECO:0000256" key="2">
    <source>
        <dbReference type="PROSITE-ProRule" id="PRU00335"/>
    </source>
</evidence>
<dbReference type="Gene3D" id="1.10.357.10">
    <property type="entry name" value="Tetracycline Repressor, domain 2"/>
    <property type="match status" value="1"/>
</dbReference>
<protein>
    <submittedName>
        <fullName evidence="4">TetR family transcriptional regulator</fullName>
    </submittedName>
</protein>
<dbReference type="InterPro" id="IPR001647">
    <property type="entry name" value="HTH_TetR"/>
</dbReference>
<dbReference type="Proteomes" id="UP000465035">
    <property type="component" value="Chromosome"/>
</dbReference>
<dbReference type="EMBL" id="CP047121">
    <property type="protein sequence ID" value="QHB53272.1"/>
    <property type="molecule type" value="Genomic_DNA"/>
</dbReference>
<evidence type="ECO:0000313" key="4">
    <source>
        <dbReference type="EMBL" id="QHB53272.1"/>
    </source>
</evidence>
<dbReference type="PROSITE" id="PS50977">
    <property type="entry name" value="HTH_TETR_2"/>
    <property type="match status" value="1"/>
</dbReference>
<dbReference type="PRINTS" id="PR00455">
    <property type="entry name" value="HTHTETR"/>
</dbReference>
<dbReference type="GeneID" id="69059537"/>
<dbReference type="AlphaFoldDB" id="A0A6P1EBU3"/>
<dbReference type="RefSeq" id="WP_003550867.1">
    <property type="nucleotide sequence ID" value="NZ_CABKOL010000106.1"/>
</dbReference>
<reference evidence="4 5" key="1">
    <citation type="submission" date="2019-12" db="EMBL/GenBank/DDBJ databases">
        <title>Lactobacillus hilgardii FLUB.</title>
        <authorList>
            <person name="Gustaw K."/>
        </authorList>
    </citation>
    <scope>NUCLEOTIDE SEQUENCE [LARGE SCALE GENOMIC DNA]</scope>
    <source>
        <strain evidence="4 5">FLUB</strain>
    </source>
</reference>
<evidence type="ECO:0000259" key="3">
    <source>
        <dbReference type="PROSITE" id="PS50977"/>
    </source>
</evidence>
<dbReference type="PANTHER" id="PTHR30055:SF226">
    <property type="entry name" value="HTH-TYPE TRANSCRIPTIONAL REGULATOR PKSA"/>
    <property type="match status" value="1"/>
</dbReference>
<feature type="DNA-binding region" description="H-T-H motif" evidence="2">
    <location>
        <begin position="28"/>
        <end position="47"/>
    </location>
</feature>
<organism evidence="4 5">
    <name type="scientific">Lentilactobacillus hilgardii</name>
    <name type="common">Lactobacillus hilgardii</name>
    <dbReference type="NCBI Taxonomy" id="1588"/>
    <lineage>
        <taxon>Bacteria</taxon>
        <taxon>Bacillati</taxon>
        <taxon>Bacillota</taxon>
        <taxon>Bacilli</taxon>
        <taxon>Lactobacillales</taxon>
        <taxon>Lactobacillaceae</taxon>
        <taxon>Lentilactobacillus</taxon>
    </lineage>
</organism>